<keyword evidence="1" id="KW-1133">Transmembrane helix</keyword>
<feature type="transmembrane region" description="Helical" evidence="1">
    <location>
        <begin position="6"/>
        <end position="26"/>
    </location>
</feature>
<feature type="transmembrane region" description="Helical" evidence="1">
    <location>
        <begin position="86"/>
        <end position="110"/>
    </location>
</feature>
<keyword evidence="1" id="KW-0472">Membrane</keyword>
<evidence type="ECO:0000313" key="2">
    <source>
        <dbReference type="EMBL" id="SET12229.1"/>
    </source>
</evidence>
<reference evidence="2 3" key="1">
    <citation type="submission" date="2016-10" db="EMBL/GenBank/DDBJ databases">
        <authorList>
            <person name="de Groot N.N."/>
        </authorList>
    </citation>
    <scope>NUCLEOTIDE SEQUENCE [LARGE SCALE GENOMIC DNA]</scope>
    <source>
        <strain evidence="2 3">KH1P1</strain>
    </source>
</reference>
<gene>
    <name evidence="2" type="ORF">SAMN04487771_100587</name>
</gene>
<dbReference type="EMBL" id="FOIL01000005">
    <property type="protein sequence ID" value="SET12229.1"/>
    <property type="molecule type" value="Genomic_DNA"/>
</dbReference>
<proteinExistence type="predicted"/>
<sequence>MFEIIFCIPWIIVASVWGFILLNIAGRNRAILNDDKLCRNPELVRQARYTLRTCRIMEPIVIMILAVMTFVLIQAFHPIAEIRMDGFALAAGGFIFSYIGAALGLVLSGTAEDPKPKEMQRAGRILMFSFMTAGTIVMIAGILICSSASKQPSQTDFHSRINSRLSTENHVICS</sequence>
<organism evidence="2 3">
    <name type="scientific">[Clostridium] aminophilum</name>
    <dbReference type="NCBI Taxonomy" id="1526"/>
    <lineage>
        <taxon>Bacteria</taxon>
        <taxon>Bacillati</taxon>
        <taxon>Bacillota</taxon>
        <taxon>Clostridia</taxon>
        <taxon>Lachnospirales</taxon>
        <taxon>Lachnospiraceae</taxon>
    </lineage>
</organism>
<keyword evidence="1" id="KW-0812">Transmembrane</keyword>
<feature type="transmembrane region" description="Helical" evidence="1">
    <location>
        <begin position="122"/>
        <end position="144"/>
    </location>
</feature>
<evidence type="ECO:0000313" key="3">
    <source>
        <dbReference type="Proteomes" id="UP000199820"/>
    </source>
</evidence>
<accession>A0A1I0BYX4</accession>
<dbReference type="RefSeq" id="WP_074648675.1">
    <property type="nucleotide sequence ID" value="NZ_FOIL01000005.1"/>
</dbReference>
<keyword evidence="3" id="KW-1185">Reference proteome</keyword>
<feature type="transmembrane region" description="Helical" evidence="1">
    <location>
        <begin position="60"/>
        <end position="80"/>
    </location>
</feature>
<evidence type="ECO:0000256" key="1">
    <source>
        <dbReference type="SAM" id="Phobius"/>
    </source>
</evidence>
<dbReference type="Proteomes" id="UP000199820">
    <property type="component" value="Unassembled WGS sequence"/>
</dbReference>
<dbReference type="AlphaFoldDB" id="A0A1I0BYX4"/>
<name>A0A1I0BYX4_9FIRM</name>
<dbReference type="OrthoDB" id="2043333at2"/>
<protein>
    <submittedName>
        <fullName evidence="2">Uncharacterized protein</fullName>
    </submittedName>
</protein>